<evidence type="ECO:0000313" key="2">
    <source>
        <dbReference type="Proteomes" id="UP000319502"/>
    </source>
</evidence>
<dbReference type="AlphaFoldDB" id="A0A557QXA0"/>
<comment type="caution">
    <text evidence="1">The sequence shown here is derived from an EMBL/GenBank/DDBJ whole genome shotgun (WGS) entry which is preliminary data.</text>
</comment>
<keyword evidence="2" id="KW-1185">Reference proteome</keyword>
<evidence type="ECO:0000313" key="1">
    <source>
        <dbReference type="EMBL" id="TVO57531.1"/>
    </source>
</evidence>
<dbReference type="EMBL" id="VMNK01000006">
    <property type="protein sequence ID" value="TVO57531.1"/>
    <property type="molecule type" value="Genomic_DNA"/>
</dbReference>
<organism evidence="1 2">
    <name type="scientific">Denitromonas halophila</name>
    <dbReference type="NCBI Taxonomy" id="1629404"/>
    <lineage>
        <taxon>Bacteria</taxon>
        <taxon>Pseudomonadati</taxon>
        <taxon>Pseudomonadota</taxon>
        <taxon>Betaproteobacteria</taxon>
        <taxon>Rhodocyclales</taxon>
        <taxon>Zoogloeaceae</taxon>
        <taxon>Denitromonas</taxon>
    </lineage>
</organism>
<dbReference type="Proteomes" id="UP000319502">
    <property type="component" value="Unassembled WGS sequence"/>
</dbReference>
<protein>
    <submittedName>
        <fullName evidence="1">Uncharacterized protein</fullName>
    </submittedName>
</protein>
<gene>
    <name evidence="1" type="ORF">FHP91_07595</name>
</gene>
<dbReference type="OrthoDB" id="10013052at2"/>
<dbReference type="RefSeq" id="WP_144309004.1">
    <property type="nucleotide sequence ID" value="NZ_VMNK01000006.1"/>
</dbReference>
<sequence length="148" mass="15042">MTPQEIRDAIAADPTLIALRDAGNFAAIAAALPAERVPQTTLGGVGAVMEALGPVAGAEVLDALDALKASISAVKWAWVLINRGELDFGSASTRGMIQQLGQMGVFSNITGLGAQQVVDALLGIGDVSRSTTSIDVRKALLNSDGSAA</sequence>
<name>A0A557QXA0_9RHOO</name>
<proteinExistence type="predicted"/>
<reference evidence="1 2" key="1">
    <citation type="submission" date="2019-07" db="EMBL/GenBank/DDBJ databases">
        <title>The pathways for chlorine oxyanion respiration interact through the shared metabolite chlorate.</title>
        <authorList>
            <person name="Barnum T.P."/>
            <person name="Cheng Y."/>
            <person name="Hill K.A."/>
            <person name="Lucas L.N."/>
            <person name="Carlson H.K."/>
            <person name="Coates J.D."/>
        </authorList>
    </citation>
    <scope>NUCLEOTIDE SEQUENCE [LARGE SCALE GENOMIC DNA]</scope>
    <source>
        <strain evidence="1 2">SFB-3</strain>
    </source>
</reference>
<accession>A0A557QXA0</accession>